<dbReference type="Proteomes" id="UP001161580">
    <property type="component" value="Unassembled WGS sequence"/>
</dbReference>
<evidence type="ECO:0000313" key="6">
    <source>
        <dbReference type="EMBL" id="MDI7923683.1"/>
    </source>
</evidence>
<feature type="domain" description="DUF1232" evidence="5">
    <location>
        <begin position="63"/>
        <end position="97"/>
    </location>
</feature>
<dbReference type="GO" id="GO:0012505">
    <property type="term" value="C:endomembrane system"/>
    <property type="evidence" value="ECO:0007669"/>
    <property type="project" value="UniProtKB-SubCell"/>
</dbReference>
<comment type="caution">
    <text evidence="6">The sequence shown here is derived from an EMBL/GenBank/DDBJ whole genome shotgun (WGS) entry which is preliminary data.</text>
</comment>
<keyword evidence="2" id="KW-0812">Transmembrane</keyword>
<sequence>MDDVKIGEILLPGDEETQARREKTVREKFWPKMKKALRQLPFGRDVVASFYCAIDPQTPVRARGTLLAALGYFIMPVDVIPDLFAVVGFSDDIAVLTVAFAMIRGNIKDSHYERADQALADLPDER</sequence>
<gene>
    <name evidence="6" type="ORF">MRS75_16505</name>
</gene>
<comment type="subcellular location">
    <subcellularLocation>
        <location evidence="1">Endomembrane system</location>
        <topology evidence="1">Multi-pass membrane protein</topology>
    </subcellularLocation>
</comment>
<dbReference type="AlphaFoldDB" id="A0AAE3U4R2"/>
<evidence type="ECO:0000256" key="4">
    <source>
        <dbReference type="ARBA" id="ARBA00023136"/>
    </source>
</evidence>
<protein>
    <submittedName>
        <fullName evidence="6">YkvA family protein</fullName>
    </submittedName>
</protein>
<dbReference type="PIRSF" id="PIRSF031804">
    <property type="entry name" value="UCP031804"/>
    <property type="match status" value="1"/>
</dbReference>
<dbReference type="Pfam" id="PF06803">
    <property type="entry name" value="DUF1232"/>
    <property type="match status" value="1"/>
</dbReference>
<evidence type="ECO:0000259" key="5">
    <source>
        <dbReference type="Pfam" id="PF06803"/>
    </source>
</evidence>
<proteinExistence type="predicted"/>
<keyword evidence="7" id="KW-1185">Reference proteome</keyword>
<evidence type="ECO:0000256" key="2">
    <source>
        <dbReference type="ARBA" id="ARBA00022692"/>
    </source>
</evidence>
<accession>A0AAE3U4R2</accession>
<keyword evidence="3" id="KW-1133">Transmembrane helix</keyword>
<keyword evidence="4" id="KW-0472">Membrane</keyword>
<reference evidence="6" key="1">
    <citation type="submission" date="2022-03" db="EMBL/GenBank/DDBJ databases">
        <title>Fererhizobium litorale gen. nov., sp. nov., isolated from sandy sediments of the Sea of Japan seashore.</title>
        <authorList>
            <person name="Romanenko L."/>
            <person name="Kurilenko V."/>
            <person name="Otstavnykh N."/>
            <person name="Svetashev V."/>
            <person name="Tekutyeva L."/>
            <person name="Isaeva M."/>
            <person name="Mikhailov V."/>
        </authorList>
    </citation>
    <scope>NUCLEOTIDE SEQUENCE</scope>
    <source>
        <strain evidence="6">KMM 9576</strain>
    </source>
</reference>
<evidence type="ECO:0000256" key="1">
    <source>
        <dbReference type="ARBA" id="ARBA00004127"/>
    </source>
</evidence>
<name>A0AAE3U4R2_9HYPH</name>
<organism evidence="6 7">
    <name type="scientific">Ferirhizobium litorale</name>
    <dbReference type="NCBI Taxonomy" id="2927786"/>
    <lineage>
        <taxon>Bacteria</taxon>
        <taxon>Pseudomonadati</taxon>
        <taxon>Pseudomonadota</taxon>
        <taxon>Alphaproteobacteria</taxon>
        <taxon>Hyphomicrobiales</taxon>
        <taxon>Rhizobiaceae</taxon>
        <taxon>Ferirhizobium</taxon>
    </lineage>
</organism>
<dbReference type="RefSeq" id="WP_311786764.1">
    <property type="nucleotide sequence ID" value="NZ_JALDYY010000006.1"/>
</dbReference>
<dbReference type="InterPro" id="IPR010652">
    <property type="entry name" value="DUF1232"/>
</dbReference>
<dbReference type="EMBL" id="JALDYZ010000009">
    <property type="protein sequence ID" value="MDI7923683.1"/>
    <property type="molecule type" value="Genomic_DNA"/>
</dbReference>
<evidence type="ECO:0000313" key="7">
    <source>
        <dbReference type="Proteomes" id="UP001161580"/>
    </source>
</evidence>
<evidence type="ECO:0000256" key="3">
    <source>
        <dbReference type="ARBA" id="ARBA00022989"/>
    </source>
</evidence>
<dbReference type="InterPro" id="IPR016983">
    <property type="entry name" value="UCP031804"/>
</dbReference>